<dbReference type="AlphaFoldDB" id="A0A804MSU3"/>
<evidence type="ECO:0000313" key="2">
    <source>
        <dbReference type="Proteomes" id="UP000007305"/>
    </source>
</evidence>
<name>A0A804MSU3_MAIZE</name>
<evidence type="ECO:0000313" key="1">
    <source>
        <dbReference type="EnsemblPlants" id="Zm00001eb108950_P001"/>
    </source>
</evidence>
<accession>A0A804MSU3</accession>
<dbReference type="InParanoid" id="A0A804MSU3"/>
<dbReference type="Proteomes" id="UP000007305">
    <property type="component" value="Chromosome 2"/>
</dbReference>
<sequence>RQIAKRAHLPGTPKGKLTFFGQRADSSDPFLRSLLKAVCFAEQQLRATHFAKSLGKRNLSKWVALLATQCDHAATFAWEPRPLHEEGIRFAHRDLPWGFILCCWVGWGEVSSTWCLQFGLFVLTISLWGVAGKMGVEERQAQKSS</sequence>
<dbReference type="Gramene" id="Zm00001eb108950_T001">
    <property type="protein sequence ID" value="Zm00001eb108950_P001"/>
    <property type="gene ID" value="Zm00001eb108950"/>
</dbReference>
<keyword evidence="2" id="KW-1185">Reference proteome</keyword>
<protein>
    <submittedName>
        <fullName evidence="1">Uncharacterized protein</fullName>
    </submittedName>
</protein>
<proteinExistence type="predicted"/>
<dbReference type="EnsemblPlants" id="Zm00001eb108950_T001">
    <property type="protein sequence ID" value="Zm00001eb108950_P001"/>
    <property type="gene ID" value="Zm00001eb108950"/>
</dbReference>
<reference evidence="2" key="1">
    <citation type="submission" date="2015-12" db="EMBL/GenBank/DDBJ databases">
        <title>Update maize B73 reference genome by single molecule sequencing technologies.</title>
        <authorList>
            <consortium name="Maize Genome Sequencing Project"/>
            <person name="Ware D."/>
        </authorList>
    </citation>
    <scope>NUCLEOTIDE SEQUENCE [LARGE SCALE GENOMIC DNA]</scope>
    <source>
        <strain evidence="2">cv. B73</strain>
    </source>
</reference>
<reference evidence="1" key="3">
    <citation type="submission" date="2021-05" db="UniProtKB">
        <authorList>
            <consortium name="EnsemblPlants"/>
        </authorList>
    </citation>
    <scope>IDENTIFICATION</scope>
    <source>
        <strain evidence="1">cv. B73</strain>
    </source>
</reference>
<organism evidence="1 2">
    <name type="scientific">Zea mays</name>
    <name type="common">Maize</name>
    <dbReference type="NCBI Taxonomy" id="4577"/>
    <lineage>
        <taxon>Eukaryota</taxon>
        <taxon>Viridiplantae</taxon>
        <taxon>Streptophyta</taxon>
        <taxon>Embryophyta</taxon>
        <taxon>Tracheophyta</taxon>
        <taxon>Spermatophyta</taxon>
        <taxon>Magnoliopsida</taxon>
        <taxon>Liliopsida</taxon>
        <taxon>Poales</taxon>
        <taxon>Poaceae</taxon>
        <taxon>PACMAD clade</taxon>
        <taxon>Panicoideae</taxon>
        <taxon>Andropogonodae</taxon>
        <taxon>Andropogoneae</taxon>
        <taxon>Tripsacinae</taxon>
        <taxon>Zea</taxon>
    </lineage>
</organism>
<reference evidence="1" key="2">
    <citation type="submission" date="2019-07" db="EMBL/GenBank/DDBJ databases">
        <authorList>
            <person name="Seetharam A."/>
            <person name="Woodhouse M."/>
            <person name="Cannon E."/>
        </authorList>
    </citation>
    <scope>NUCLEOTIDE SEQUENCE [LARGE SCALE GENOMIC DNA]</scope>
    <source>
        <strain evidence="1">cv. B73</strain>
    </source>
</reference>